<dbReference type="PANTHER" id="PTHR44899">
    <property type="entry name" value="CAMK FAMILY PROTEIN KINASE"/>
    <property type="match status" value="1"/>
</dbReference>
<feature type="coiled-coil region" evidence="10">
    <location>
        <begin position="312"/>
        <end position="339"/>
    </location>
</feature>
<keyword evidence="5" id="KW-0547">Nucleotide-binding</keyword>
<evidence type="ECO:0000256" key="1">
    <source>
        <dbReference type="ARBA" id="ARBA00010886"/>
    </source>
</evidence>
<evidence type="ECO:0000256" key="8">
    <source>
        <dbReference type="ARBA" id="ARBA00047899"/>
    </source>
</evidence>
<organism evidence="13 14">
    <name type="scientific">Knufia fluminis</name>
    <dbReference type="NCBI Taxonomy" id="191047"/>
    <lineage>
        <taxon>Eukaryota</taxon>
        <taxon>Fungi</taxon>
        <taxon>Dikarya</taxon>
        <taxon>Ascomycota</taxon>
        <taxon>Pezizomycotina</taxon>
        <taxon>Eurotiomycetes</taxon>
        <taxon>Chaetothyriomycetidae</taxon>
        <taxon>Chaetothyriales</taxon>
        <taxon>Trichomeriaceae</taxon>
        <taxon>Knufia</taxon>
    </lineage>
</organism>
<dbReference type="Gene3D" id="1.10.510.10">
    <property type="entry name" value="Transferase(Phosphotransferase) domain 1"/>
    <property type="match status" value="1"/>
</dbReference>
<keyword evidence="7" id="KW-0067">ATP-binding</keyword>
<dbReference type="InterPro" id="IPR011009">
    <property type="entry name" value="Kinase-like_dom_sf"/>
</dbReference>
<keyword evidence="4 13" id="KW-0808">Transferase</keyword>
<keyword evidence="3 13" id="KW-0723">Serine/threonine-protein kinase</keyword>
<evidence type="ECO:0000313" key="14">
    <source>
        <dbReference type="Proteomes" id="UP001316803"/>
    </source>
</evidence>
<evidence type="ECO:0000256" key="3">
    <source>
        <dbReference type="ARBA" id="ARBA00022527"/>
    </source>
</evidence>
<reference evidence="13 14" key="1">
    <citation type="submission" date="2022-12" db="EMBL/GenBank/DDBJ databases">
        <title>Genomic features and morphological characterization of a novel Knufia sp. strain isolated from spacecraft assembly facility.</title>
        <authorList>
            <person name="Teixeira M."/>
            <person name="Chander A.M."/>
            <person name="Stajich J.E."/>
            <person name="Venkateswaran K."/>
        </authorList>
    </citation>
    <scope>NUCLEOTIDE SEQUENCE [LARGE SCALE GENOMIC DNA]</scope>
    <source>
        <strain evidence="13 14">FJI-L2-BK-P2</strain>
    </source>
</reference>
<feature type="compositionally biased region" description="Polar residues" evidence="11">
    <location>
        <begin position="615"/>
        <end position="624"/>
    </location>
</feature>
<dbReference type="CDD" id="cd08217">
    <property type="entry name" value="STKc_Nek2"/>
    <property type="match status" value="1"/>
</dbReference>
<feature type="compositionally biased region" description="Low complexity" evidence="11">
    <location>
        <begin position="421"/>
        <end position="437"/>
    </location>
</feature>
<dbReference type="GO" id="GO:0005524">
    <property type="term" value="F:ATP binding"/>
    <property type="evidence" value="ECO:0007669"/>
    <property type="project" value="UniProtKB-KW"/>
</dbReference>
<dbReference type="InterPro" id="IPR008271">
    <property type="entry name" value="Ser/Thr_kinase_AS"/>
</dbReference>
<comment type="catalytic activity">
    <reaction evidence="8">
        <text>L-threonyl-[protein] + ATP = O-phospho-L-threonyl-[protein] + ADP + H(+)</text>
        <dbReference type="Rhea" id="RHEA:46608"/>
        <dbReference type="Rhea" id="RHEA-COMP:11060"/>
        <dbReference type="Rhea" id="RHEA-COMP:11605"/>
        <dbReference type="ChEBI" id="CHEBI:15378"/>
        <dbReference type="ChEBI" id="CHEBI:30013"/>
        <dbReference type="ChEBI" id="CHEBI:30616"/>
        <dbReference type="ChEBI" id="CHEBI:61977"/>
        <dbReference type="ChEBI" id="CHEBI:456216"/>
        <dbReference type="EC" id="2.7.11.1"/>
    </reaction>
</comment>
<gene>
    <name evidence="13" type="primary">KIN3</name>
    <name evidence="13" type="ORF">OHC33_004427</name>
</gene>
<evidence type="ECO:0000256" key="10">
    <source>
        <dbReference type="SAM" id="Coils"/>
    </source>
</evidence>
<keyword evidence="14" id="KW-1185">Reference proteome</keyword>
<dbReference type="FunFam" id="3.30.200.20:FF:000097">
    <property type="entry name" value="Probable serine/threonine-protein kinase nek1"/>
    <property type="match status" value="1"/>
</dbReference>
<keyword evidence="6 13" id="KW-0418">Kinase</keyword>
<dbReference type="InterPro" id="IPR051131">
    <property type="entry name" value="NEK_Ser/Thr_kinase_NIMA"/>
</dbReference>
<sequence length="789" mass="87629">MALVPVDTDKYEVLEVIGRGAFGIIRRVKRKADNRILCRKEINYLKMSSKERDQLTAELNILSSLKHPNIVEYIHRDHIKQTQELYMYMEYCGGGDLGGVIKELKQKGKLAKEDFVWRILSQLLAALYRCHYGVDPPEPGNSARPADSRLIASRTNPTILHRDLKPENIFLDGDKAVKLGDFGLSKLMQSHDFASTYVGTPFYMSPEICAAERYTLKSDIWAVGCIMHELCTLEPPFNAQTHLQLVNKIRKGEVAPLPKDYSKELSGVIKSCLSTNPMYRPDTETLINHPFVWMARKQQECIRLTRSVSSEKEMLMERLKRAEEHIAVLEADKITMKADLESQLRREWEVKARLEIDRQVEVEYQSKFTTLRLQFDEEVSKRVKEQLAKHTCTTSSNMLKENVNPSGVGKEQQPNHHSSSTTTAETDWTNTTDLTELSDLSIHSPSTSTTRPIPPKKTKTPFARSKTTFDSPVDIHMADPSPVSISSLNLSPRRQTIDTNQLSGKNLFSKIATNKARLAVPDDDLEDKENDFDDSDDEFVPDLPSPTRPKMQNTDPFKMPPPVNPLPSKARPGGLQRQHTIASMGRLVTKPNLFPTTGSSGTAANLRAGFAAAAQTQQPSQIPRSATEGDLGRKPTSPTQSSRQRRLSKIPSRGDLAAENALQASTATQNNGSTSPIRRAATITNTGAGFTSTKLQSKLASARAGLTDGAAQVNLVAGRTRVELAQARAGGRPVSACESAPGMKGVRVVEKELPPVPVWDPEVLGDDAMPSPFLKRQIDIRSLPGRHFR</sequence>
<dbReference type="AlphaFoldDB" id="A0AAN8F1A2"/>
<comment type="catalytic activity">
    <reaction evidence="9">
        <text>L-seryl-[protein] + ATP = O-phospho-L-seryl-[protein] + ADP + H(+)</text>
        <dbReference type="Rhea" id="RHEA:17989"/>
        <dbReference type="Rhea" id="RHEA-COMP:9863"/>
        <dbReference type="Rhea" id="RHEA-COMP:11604"/>
        <dbReference type="ChEBI" id="CHEBI:15378"/>
        <dbReference type="ChEBI" id="CHEBI:29999"/>
        <dbReference type="ChEBI" id="CHEBI:30616"/>
        <dbReference type="ChEBI" id="CHEBI:83421"/>
        <dbReference type="ChEBI" id="CHEBI:456216"/>
        <dbReference type="EC" id="2.7.11.1"/>
    </reaction>
</comment>
<dbReference type="PROSITE" id="PS00108">
    <property type="entry name" value="PROTEIN_KINASE_ST"/>
    <property type="match status" value="1"/>
</dbReference>
<evidence type="ECO:0000256" key="6">
    <source>
        <dbReference type="ARBA" id="ARBA00022777"/>
    </source>
</evidence>
<feature type="region of interest" description="Disordered" evidence="11">
    <location>
        <begin position="520"/>
        <end position="577"/>
    </location>
</feature>
<evidence type="ECO:0000259" key="12">
    <source>
        <dbReference type="PROSITE" id="PS50011"/>
    </source>
</evidence>
<dbReference type="Gene3D" id="3.30.200.20">
    <property type="entry name" value="Phosphorylase Kinase, domain 1"/>
    <property type="match status" value="2"/>
</dbReference>
<name>A0AAN8F1A2_9EURO</name>
<protein>
    <recommendedName>
        <fullName evidence="2">non-specific serine/threonine protein kinase</fullName>
        <ecNumber evidence="2">2.7.11.1</ecNumber>
    </recommendedName>
</protein>
<feature type="region of interest" description="Disordered" evidence="11">
    <location>
        <begin position="388"/>
        <end position="476"/>
    </location>
</feature>
<dbReference type="PANTHER" id="PTHR44899:SF3">
    <property type="entry name" value="SERINE_THREONINE-PROTEIN KINASE NEK1"/>
    <property type="match status" value="1"/>
</dbReference>
<evidence type="ECO:0000256" key="5">
    <source>
        <dbReference type="ARBA" id="ARBA00022741"/>
    </source>
</evidence>
<dbReference type="InterPro" id="IPR000719">
    <property type="entry name" value="Prot_kinase_dom"/>
</dbReference>
<comment type="caution">
    <text evidence="13">The sequence shown here is derived from an EMBL/GenBank/DDBJ whole genome shotgun (WGS) entry which is preliminary data.</text>
</comment>
<dbReference type="SUPFAM" id="SSF56112">
    <property type="entry name" value="Protein kinase-like (PK-like)"/>
    <property type="match status" value="1"/>
</dbReference>
<keyword evidence="10" id="KW-0175">Coiled coil</keyword>
<dbReference type="GO" id="GO:0004674">
    <property type="term" value="F:protein serine/threonine kinase activity"/>
    <property type="evidence" value="ECO:0007669"/>
    <property type="project" value="UniProtKB-KW"/>
</dbReference>
<evidence type="ECO:0000313" key="13">
    <source>
        <dbReference type="EMBL" id="KAK5954703.1"/>
    </source>
</evidence>
<accession>A0AAN8F1A2</accession>
<feature type="compositionally biased region" description="Polar residues" evidence="11">
    <location>
        <begin position="391"/>
        <end position="405"/>
    </location>
</feature>
<dbReference type="EC" id="2.7.11.1" evidence="2"/>
<dbReference type="SMART" id="SM00220">
    <property type="entry name" value="S_TKc"/>
    <property type="match status" value="1"/>
</dbReference>
<evidence type="ECO:0000256" key="9">
    <source>
        <dbReference type="ARBA" id="ARBA00048679"/>
    </source>
</evidence>
<feature type="domain" description="Protein kinase" evidence="12">
    <location>
        <begin position="11"/>
        <end position="292"/>
    </location>
</feature>
<feature type="region of interest" description="Disordered" evidence="11">
    <location>
        <begin position="611"/>
        <end position="654"/>
    </location>
</feature>
<feature type="compositionally biased region" description="Acidic residues" evidence="11">
    <location>
        <begin position="521"/>
        <end position="540"/>
    </location>
</feature>
<evidence type="ECO:0000256" key="4">
    <source>
        <dbReference type="ARBA" id="ARBA00022679"/>
    </source>
</evidence>
<evidence type="ECO:0000256" key="11">
    <source>
        <dbReference type="SAM" id="MobiDB-lite"/>
    </source>
</evidence>
<evidence type="ECO:0000256" key="7">
    <source>
        <dbReference type="ARBA" id="ARBA00022840"/>
    </source>
</evidence>
<proteinExistence type="inferred from homology"/>
<comment type="similarity">
    <text evidence="1">Belongs to the protein kinase superfamily. NEK Ser/Thr protein kinase family. NIMA subfamily.</text>
</comment>
<dbReference type="Pfam" id="PF00069">
    <property type="entry name" value="Pkinase"/>
    <property type="match status" value="2"/>
</dbReference>
<dbReference type="Proteomes" id="UP001316803">
    <property type="component" value="Unassembled WGS sequence"/>
</dbReference>
<dbReference type="PROSITE" id="PS50011">
    <property type="entry name" value="PROTEIN_KINASE_DOM"/>
    <property type="match status" value="1"/>
</dbReference>
<evidence type="ECO:0000256" key="2">
    <source>
        <dbReference type="ARBA" id="ARBA00012513"/>
    </source>
</evidence>
<dbReference type="EMBL" id="JAKLMC020000008">
    <property type="protein sequence ID" value="KAK5954703.1"/>
    <property type="molecule type" value="Genomic_DNA"/>
</dbReference>